<feature type="region of interest" description="Disordered" evidence="1">
    <location>
        <begin position="1"/>
        <end position="20"/>
    </location>
</feature>
<sequence length="57" mass="6540">MRNHPECSRHPPKTVKEEVNEGRMSWIDNRRCRRGTEDDCAWEFSPPSPNGDEGGGQ</sequence>
<reference evidence="2" key="1">
    <citation type="submission" date="2023-07" db="EMBL/GenBank/DDBJ databases">
        <title>draft genome sequence of fig (Ficus carica).</title>
        <authorList>
            <person name="Takahashi T."/>
            <person name="Nishimura K."/>
        </authorList>
    </citation>
    <scope>NUCLEOTIDE SEQUENCE</scope>
</reference>
<name>A0AA88AKK3_FICCA</name>
<dbReference type="Proteomes" id="UP001187192">
    <property type="component" value="Unassembled WGS sequence"/>
</dbReference>
<accession>A0AA88AKK3</accession>
<evidence type="ECO:0000256" key="1">
    <source>
        <dbReference type="SAM" id="MobiDB-lite"/>
    </source>
</evidence>
<evidence type="ECO:0000313" key="3">
    <source>
        <dbReference type="Proteomes" id="UP001187192"/>
    </source>
</evidence>
<dbReference type="EMBL" id="BTGU01000021">
    <property type="protein sequence ID" value="GMN45676.1"/>
    <property type="molecule type" value="Genomic_DNA"/>
</dbReference>
<evidence type="ECO:0000313" key="2">
    <source>
        <dbReference type="EMBL" id="GMN45676.1"/>
    </source>
</evidence>
<keyword evidence="3" id="KW-1185">Reference proteome</keyword>
<feature type="region of interest" description="Disordered" evidence="1">
    <location>
        <begin position="38"/>
        <end position="57"/>
    </location>
</feature>
<proteinExistence type="predicted"/>
<dbReference type="AlphaFoldDB" id="A0AA88AKK3"/>
<comment type="caution">
    <text evidence="2">The sequence shown here is derived from an EMBL/GenBank/DDBJ whole genome shotgun (WGS) entry which is preliminary data.</text>
</comment>
<protein>
    <submittedName>
        <fullName evidence="2">Uncharacterized protein</fullName>
    </submittedName>
</protein>
<gene>
    <name evidence="2" type="ORF">TIFTF001_014860</name>
</gene>
<organism evidence="2 3">
    <name type="scientific">Ficus carica</name>
    <name type="common">Common fig</name>
    <dbReference type="NCBI Taxonomy" id="3494"/>
    <lineage>
        <taxon>Eukaryota</taxon>
        <taxon>Viridiplantae</taxon>
        <taxon>Streptophyta</taxon>
        <taxon>Embryophyta</taxon>
        <taxon>Tracheophyta</taxon>
        <taxon>Spermatophyta</taxon>
        <taxon>Magnoliopsida</taxon>
        <taxon>eudicotyledons</taxon>
        <taxon>Gunneridae</taxon>
        <taxon>Pentapetalae</taxon>
        <taxon>rosids</taxon>
        <taxon>fabids</taxon>
        <taxon>Rosales</taxon>
        <taxon>Moraceae</taxon>
        <taxon>Ficeae</taxon>
        <taxon>Ficus</taxon>
    </lineage>
</organism>